<evidence type="ECO:0000313" key="4">
    <source>
        <dbReference type="EMBL" id="KAG7363513.1"/>
    </source>
</evidence>
<proteinExistence type="inferred from homology"/>
<dbReference type="OrthoDB" id="10250441at2759"/>
<name>A0A9K3LKU3_9STRA</name>
<dbReference type="Pfam" id="PF01920">
    <property type="entry name" value="Prefoldin_2"/>
    <property type="match status" value="1"/>
</dbReference>
<dbReference type="AlphaFoldDB" id="A0A9K3LKU3"/>
<evidence type="ECO:0000256" key="2">
    <source>
        <dbReference type="ARBA" id="ARBA00023186"/>
    </source>
</evidence>
<reference evidence="4" key="1">
    <citation type="journal article" date="2021" name="Sci. Rep.">
        <title>Diploid genomic architecture of Nitzschia inconspicua, an elite biomass production diatom.</title>
        <authorList>
            <person name="Oliver A."/>
            <person name="Podell S."/>
            <person name="Pinowska A."/>
            <person name="Traller J.C."/>
            <person name="Smith S.R."/>
            <person name="McClure R."/>
            <person name="Beliaev A."/>
            <person name="Bohutskyi P."/>
            <person name="Hill E.A."/>
            <person name="Rabines A."/>
            <person name="Zheng H."/>
            <person name="Allen L.Z."/>
            <person name="Kuo A."/>
            <person name="Grigoriev I.V."/>
            <person name="Allen A.E."/>
            <person name="Hazlebeck D."/>
            <person name="Allen E.E."/>
        </authorList>
    </citation>
    <scope>NUCLEOTIDE SEQUENCE</scope>
    <source>
        <strain evidence="4">Hildebrandi</strain>
    </source>
</reference>
<accession>A0A9K3LKU3</accession>
<evidence type="ECO:0000256" key="1">
    <source>
        <dbReference type="ARBA" id="ARBA00008045"/>
    </source>
</evidence>
<keyword evidence="5" id="KW-1185">Reference proteome</keyword>
<dbReference type="EMBL" id="JAGRRH010000010">
    <property type="protein sequence ID" value="KAG7363513.1"/>
    <property type="molecule type" value="Genomic_DNA"/>
</dbReference>
<comment type="similarity">
    <text evidence="1">Belongs to the prefoldin subunit beta family.</text>
</comment>
<dbReference type="GO" id="GO:0051082">
    <property type="term" value="F:unfolded protein binding"/>
    <property type="evidence" value="ECO:0007669"/>
    <property type="project" value="InterPro"/>
</dbReference>
<keyword evidence="3" id="KW-0175">Coiled coil</keyword>
<reference evidence="4" key="2">
    <citation type="submission" date="2021-04" db="EMBL/GenBank/DDBJ databases">
        <authorList>
            <person name="Podell S."/>
        </authorList>
    </citation>
    <scope>NUCLEOTIDE SEQUENCE</scope>
    <source>
        <strain evidence="4">Hildebrandi</strain>
    </source>
</reference>
<dbReference type="GO" id="GO:0016272">
    <property type="term" value="C:prefoldin complex"/>
    <property type="evidence" value="ECO:0007669"/>
    <property type="project" value="InterPro"/>
</dbReference>
<comment type="caution">
    <text evidence="4">The sequence shown here is derived from an EMBL/GenBank/DDBJ whole genome shotgun (WGS) entry which is preliminary data.</text>
</comment>
<keyword evidence="2" id="KW-0143">Chaperone</keyword>
<evidence type="ECO:0000256" key="3">
    <source>
        <dbReference type="SAM" id="Coils"/>
    </source>
</evidence>
<sequence length="155" mass="17826">MPDPTESSIIHPNKQIRNSQLVLFYKMMVRPAEEEVDVEVRREDQDNINKFARLNARLQELKQERSIIKQSLERLDDASTELMMSGAGDQVMLLIGESFFDTSEDAATEFCEQEVDRLTEQLEKLDAEEATLLEEQAELKKALYGRFGKSIQLEA</sequence>
<gene>
    <name evidence="4" type="ORF">IV203_026874</name>
</gene>
<feature type="coiled-coil region" evidence="3">
    <location>
        <begin position="108"/>
        <end position="142"/>
    </location>
</feature>
<evidence type="ECO:0000313" key="5">
    <source>
        <dbReference type="Proteomes" id="UP000693970"/>
    </source>
</evidence>
<dbReference type="PANTHER" id="PTHR21100:SF9">
    <property type="entry name" value="PREFOLDIN SUBUNIT 4"/>
    <property type="match status" value="1"/>
</dbReference>
<dbReference type="PANTHER" id="PTHR21100">
    <property type="entry name" value="PREFOLDIN SUBUNIT 4"/>
    <property type="match status" value="1"/>
</dbReference>
<feature type="coiled-coil region" evidence="3">
    <location>
        <begin position="51"/>
        <end position="78"/>
    </location>
</feature>
<dbReference type="Proteomes" id="UP000693970">
    <property type="component" value="Unassembled WGS sequence"/>
</dbReference>
<dbReference type="GO" id="GO:0005737">
    <property type="term" value="C:cytoplasm"/>
    <property type="evidence" value="ECO:0007669"/>
    <property type="project" value="TreeGrafter"/>
</dbReference>
<protein>
    <submittedName>
        <fullName evidence="4">Prefoldin subunit domain containing protein</fullName>
    </submittedName>
</protein>
<dbReference type="InterPro" id="IPR002777">
    <property type="entry name" value="PFD_beta-like"/>
</dbReference>
<dbReference type="InterPro" id="IPR016661">
    <property type="entry name" value="PFDN4"/>
</dbReference>
<organism evidence="4 5">
    <name type="scientific">Nitzschia inconspicua</name>
    <dbReference type="NCBI Taxonomy" id="303405"/>
    <lineage>
        <taxon>Eukaryota</taxon>
        <taxon>Sar</taxon>
        <taxon>Stramenopiles</taxon>
        <taxon>Ochrophyta</taxon>
        <taxon>Bacillariophyta</taxon>
        <taxon>Bacillariophyceae</taxon>
        <taxon>Bacillariophycidae</taxon>
        <taxon>Bacillariales</taxon>
        <taxon>Bacillariaceae</taxon>
        <taxon>Nitzschia</taxon>
    </lineage>
</organism>
<dbReference type="CDD" id="cd23165">
    <property type="entry name" value="Prefoldin_4"/>
    <property type="match status" value="1"/>
</dbReference>
<dbReference type="GO" id="GO:0006457">
    <property type="term" value="P:protein folding"/>
    <property type="evidence" value="ECO:0007669"/>
    <property type="project" value="InterPro"/>
</dbReference>